<dbReference type="Pfam" id="PF08676">
    <property type="entry name" value="MutL_C"/>
    <property type="match status" value="1"/>
</dbReference>
<dbReference type="FunFam" id="3.30.565.10:FF:000003">
    <property type="entry name" value="DNA mismatch repair endonuclease MutL"/>
    <property type="match status" value="1"/>
</dbReference>
<organism evidence="9 10">
    <name type="scientific">Chondromyces crocatus</name>
    <dbReference type="NCBI Taxonomy" id="52"/>
    <lineage>
        <taxon>Bacteria</taxon>
        <taxon>Pseudomonadati</taxon>
        <taxon>Myxococcota</taxon>
        <taxon>Polyangia</taxon>
        <taxon>Polyangiales</taxon>
        <taxon>Polyangiaceae</taxon>
        <taxon>Chondromyces</taxon>
    </lineage>
</organism>
<dbReference type="NCBIfam" id="TIGR00585">
    <property type="entry name" value="mutl"/>
    <property type="match status" value="1"/>
</dbReference>
<gene>
    <name evidence="5 9" type="primary">mutL</name>
    <name evidence="9" type="ORF">CMC5_004430</name>
</gene>
<dbReference type="InterPro" id="IPR014790">
    <property type="entry name" value="MutL_C"/>
</dbReference>
<dbReference type="Proteomes" id="UP000067626">
    <property type="component" value="Chromosome"/>
</dbReference>
<dbReference type="InterPro" id="IPR014721">
    <property type="entry name" value="Ribsml_uS5_D2-typ_fold_subgr"/>
</dbReference>
<dbReference type="OrthoDB" id="9763467at2"/>
<evidence type="ECO:0000313" key="9">
    <source>
        <dbReference type="EMBL" id="AKT36329.1"/>
    </source>
</evidence>
<evidence type="ECO:0000256" key="5">
    <source>
        <dbReference type="HAMAP-Rule" id="MF_00149"/>
    </source>
</evidence>
<feature type="domain" description="DNA mismatch repair protein S5" evidence="8">
    <location>
        <begin position="218"/>
        <end position="336"/>
    </location>
</feature>
<dbReference type="SUPFAM" id="SSF54211">
    <property type="entry name" value="Ribosomal protein S5 domain 2-like"/>
    <property type="match status" value="1"/>
</dbReference>
<evidence type="ECO:0000313" key="10">
    <source>
        <dbReference type="Proteomes" id="UP000067626"/>
    </source>
</evidence>
<dbReference type="Gene3D" id="3.30.230.10">
    <property type="match status" value="1"/>
</dbReference>
<dbReference type="EMBL" id="CP012159">
    <property type="protein sequence ID" value="AKT36329.1"/>
    <property type="molecule type" value="Genomic_DNA"/>
</dbReference>
<dbReference type="SMART" id="SM01340">
    <property type="entry name" value="DNA_mis_repair"/>
    <property type="match status" value="1"/>
</dbReference>
<dbReference type="Pfam" id="PF13589">
    <property type="entry name" value="HATPase_c_3"/>
    <property type="match status" value="1"/>
</dbReference>
<evidence type="ECO:0000259" key="8">
    <source>
        <dbReference type="SMART" id="SM01340"/>
    </source>
</evidence>
<dbReference type="SUPFAM" id="SSF55874">
    <property type="entry name" value="ATPase domain of HSP90 chaperone/DNA topoisomerase II/histidine kinase"/>
    <property type="match status" value="1"/>
</dbReference>
<accession>A0A0K1E651</accession>
<feature type="domain" description="MutL C-terminal dimerisation" evidence="7">
    <location>
        <begin position="582"/>
        <end position="724"/>
    </location>
</feature>
<keyword evidence="3 5" id="KW-0227">DNA damage</keyword>
<dbReference type="PANTHER" id="PTHR10073:SF12">
    <property type="entry name" value="DNA MISMATCH REPAIR PROTEIN MLH1"/>
    <property type="match status" value="1"/>
</dbReference>
<protein>
    <recommendedName>
        <fullName evidence="2 5">DNA mismatch repair protein MutL</fullName>
    </recommendedName>
</protein>
<dbReference type="InterPro" id="IPR020667">
    <property type="entry name" value="DNA_mismatch_repair_MutL"/>
</dbReference>
<evidence type="ECO:0000259" key="7">
    <source>
        <dbReference type="SMART" id="SM00853"/>
    </source>
</evidence>
<comment type="similarity">
    <text evidence="1 5">Belongs to the DNA mismatch repair MutL/HexB family.</text>
</comment>
<reference evidence="9 10" key="1">
    <citation type="submission" date="2015-07" db="EMBL/GenBank/DDBJ databases">
        <title>Genome analysis of myxobacterium Chondromyces crocatus Cm c5 reveals a high potential for natural compound synthesis and the genetic basis for the loss of fruiting body formation.</title>
        <authorList>
            <person name="Zaburannyi N."/>
            <person name="Bunk B."/>
            <person name="Maier J."/>
            <person name="Overmann J."/>
            <person name="Mueller R."/>
        </authorList>
    </citation>
    <scope>NUCLEOTIDE SEQUENCE [LARGE SCALE GENOMIC DNA]</scope>
    <source>
        <strain evidence="9 10">Cm c5</strain>
    </source>
</reference>
<feature type="region of interest" description="Disordered" evidence="6">
    <location>
        <begin position="343"/>
        <end position="536"/>
    </location>
</feature>
<dbReference type="InterPro" id="IPR020568">
    <property type="entry name" value="Ribosomal_Su5_D2-typ_SF"/>
</dbReference>
<dbReference type="CDD" id="cd16926">
    <property type="entry name" value="HATPase_MutL-MLH-PMS-like"/>
    <property type="match status" value="1"/>
</dbReference>
<feature type="compositionally biased region" description="Low complexity" evidence="6">
    <location>
        <begin position="372"/>
        <end position="389"/>
    </location>
</feature>
<dbReference type="InterPro" id="IPR014762">
    <property type="entry name" value="DNA_mismatch_repair_CS"/>
</dbReference>
<name>A0A0K1E651_CHOCO</name>
<dbReference type="SMART" id="SM00853">
    <property type="entry name" value="MutL_C"/>
    <property type="match status" value="1"/>
</dbReference>
<dbReference type="Gene3D" id="3.30.565.10">
    <property type="entry name" value="Histidine kinase-like ATPase, C-terminal domain"/>
    <property type="match status" value="1"/>
</dbReference>
<dbReference type="InterPro" id="IPR037198">
    <property type="entry name" value="MutL_C_sf"/>
</dbReference>
<dbReference type="GO" id="GO:0032300">
    <property type="term" value="C:mismatch repair complex"/>
    <property type="evidence" value="ECO:0007669"/>
    <property type="project" value="InterPro"/>
</dbReference>
<keyword evidence="10" id="KW-1185">Reference proteome</keyword>
<proteinExistence type="inferred from homology"/>
<dbReference type="HAMAP" id="MF_00149">
    <property type="entry name" value="DNA_mis_repair"/>
    <property type="match status" value="1"/>
</dbReference>
<evidence type="ECO:0000256" key="6">
    <source>
        <dbReference type="SAM" id="MobiDB-lite"/>
    </source>
</evidence>
<dbReference type="GO" id="GO:0005524">
    <property type="term" value="F:ATP binding"/>
    <property type="evidence" value="ECO:0007669"/>
    <property type="project" value="InterPro"/>
</dbReference>
<sequence>MSSGARGDTPRDERRVAVLPDDLANQIAAGEVVERPASVVKELVENALDAGARRVRVDIEGGGVILTRVADDGSGMAREDASLAVLRHATSKITHIDDLHAIQSFGFRGEALPSVASVSRFSLRTRREQDQEGTEVRLEGGGPPKVTPCGCAAGTVVEVRDLFFNVPARRKFLRAVATESAHVTEVVQAAALSEPGVTVILSREGRVVREWLRAGSRAERVRAALDGEELATCAGERGPLRVEAFVSRPERARAGAGWLWLFVNGRHVRDRTLARAVGLAYGSVLEPGRYPVGAVFLDLPATLVDVNVHPQKAEVRFAEGRAVAESLQRIIAGQVAAAFGLPSPGPGGGGWGHRKQKPAAESQGAAWLWSNAPSASAPTPSASMPLPSAFEGAPVPLDGALPVEARDERRPGSHGLAEVQRGEAHEVEETPAGGAWRGEEGVTLARASAQAAPGAEAPFGQRGLAHDATPSPSSTTGLAPRHAQPSVSLASSEASVGADADPEHRATATPADPWDLGGEVTSPGASPRVEPRAATPAPTQLPIAGLGVASSSTSAPLTAYPTAGQLLATAADRPMVFRNLRFAAQVRGMFLVCEGADGIYFLDQHAAAERVTFHRLREAYLARQVASQKLLFPVLVQATPAEVALVEEAQDDIDRTGLEMRPAGPAQLAIHAVPKILSRAAPERLARDLLDELSHAGERAFSGAVDLSLATMACHGSVRAGDPMAPDEAQALLNALDEVDFAGHCPHGRPVVMRVGWPELEHRVGRR</sequence>
<dbReference type="InterPro" id="IPR013507">
    <property type="entry name" value="DNA_mismatch_S5_2-like"/>
</dbReference>
<dbReference type="Gene3D" id="3.30.1370.100">
    <property type="entry name" value="MutL, C-terminal domain, regulatory subdomain"/>
    <property type="match status" value="1"/>
</dbReference>
<keyword evidence="4 5" id="KW-0234">DNA repair</keyword>
<evidence type="ECO:0000256" key="3">
    <source>
        <dbReference type="ARBA" id="ARBA00022763"/>
    </source>
</evidence>
<dbReference type="InterPro" id="IPR038973">
    <property type="entry name" value="MutL/Mlh/Pms-like"/>
</dbReference>
<dbReference type="GO" id="GO:0016887">
    <property type="term" value="F:ATP hydrolysis activity"/>
    <property type="evidence" value="ECO:0007669"/>
    <property type="project" value="InterPro"/>
</dbReference>
<evidence type="ECO:0000256" key="4">
    <source>
        <dbReference type="ARBA" id="ARBA00023204"/>
    </source>
</evidence>
<dbReference type="STRING" id="52.CMC5_004430"/>
<dbReference type="Gene3D" id="3.30.1540.20">
    <property type="entry name" value="MutL, C-terminal domain, dimerisation subdomain"/>
    <property type="match status" value="1"/>
</dbReference>
<dbReference type="GO" id="GO:0140664">
    <property type="term" value="F:ATP-dependent DNA damage sensor activity"/>
    <property type="evidence" value="ECO:0007669"/>
    <property type="project" value="InterPro"/>
</dbReference>
<dbReference type="InterPro" id="IPR042121">
    <property type="entry name" value="MutL_C_regsub"/>
</dbReference>
<dbReference type="InterPro" id="IPR042120">
    <property type="entry name" value="MutL_C_dimsub"/>
</dbReference>
<comment type="function">
    <text evidence="5">This protein is involved in the repair of mismatches in DNA. It is required for dam-dependent methyl-directed DNA mismatch repair. May act as a 'molecular matchmaker', a protein that promotes the formation of a stable complex between two or more DNA-binding proteins in an ATP-dependent manner without itself being part of a final effector complex.</text>
</comment>
<dbReference type="InterPro" id="IPR002099">
    <property type="entry name" value="MutL/Mlh/PMS"/>
</dbReference>
<dbReference type="Pfam" id="PF01119">
    <property type="entry name" value="DNA_mis_repair"/>
    <property type="match status" value="1"/>
</dbReference>
<dbReference type="PROSITE" id="PS00058">
    <property type="entry name" value="DNA_MISMATCH_REPAIR_1"/>
    <property type="match status" value="1"/>
</dbReference>
<dbReference type="GO" id="GO:0030983">
    <property type="term" value="F:mismatched DNA binding"/>
    <property type="evidence" value="ECO:0007669"/>
    <property type="project" value="InterPro"/>
</dbReference>
<dbReference type="RefSeq" id="WP_082363364.1">
    <property type="nucleotide sequence ID" value="NZ_CP012159.1"/>
</dbReference>
<dbReference type="CDD" id="cd00782">
    <property type="entry name" value="MutL_Trans"/>
    <property type="match status" value="1"/>
</dbReference>
<evidence type="ECO:0000256" key="1">
    <source>
        <dbReference type="ARBA" id="ARBA00006082"/>
    </source>
</evidence>
<dbReference type="KEGG" id="ccro:CMC5_004430"/>
<feature type="compositionally biased region" description="Polar residues" evidence="6">
    <location>
        <begin position="485"/>
        <end position="494"/>
    </location>
</feature>
<dbReference type="GO" id="GO:0006298">
    <property type="term" value="P:mismatch repair"/>
    <property type="evidence" value="ECO:0007669"/>
    <property type="project" value="UniProtKB-UniRule"/>
</dbReference>
<dbReference type="InterPro" id="IPR036890">
    <property type="entry name" value="HATPase_C_sf"/>
</dbReference>
<dbReference type="PANTHER" id="PTHR10073">
    <property type="entry name" value="DNA MISMATCH REPAIR PROTEIN MLH, PMS, MUTL"/>
    <property type="match status" value="1"/>
</dbReference>
<dbReference type="SUPFAM" id="SSF118116">
    <property type="entry name" value="DNA mismatch repair protein MutL"/>
    <property type="match status" value="1"/>
</dbReference>
<evidence type="ECO:0000256" key="2">
    <source>
        <dbReference type="ARBA" id="ARBA00021975"/>
    </source>
</evidence>
<feature type="compositionally biased region" description="Low complexity" evidence="6">
    <location>
        <begin position="445"/>
        <end position="457"/>
    </location>
</feature>
<dbReference type="PATRIC" id="fig|52.7.peg.472"/>
<dbReference type="AlphaFoldDB" id="A0A0K1E651"/>